<dbReference type="InterPro" id="IPR000953">
    <property type="entry name" value="Chromo/chromo_shadow_dom"/>
</dbReference>
<name>A0A3Q7G101_SOLLC</name>
<dbReference type="Gene3D" id="1.10.340.70">
    <property type="match status" value="1"/>
</dbReference>
<dbReference type="InterPro" id="IPR023780">
    <property type="entry name" value="Chromo_domain"/>
</dbReference>
<dbReference type="SUPFAM" id="SSF54160">
    <property type="entry name" value="Chromo domain-like"/>
    <property type="match status" value="1"/>
</dbReference>
<evidence type="ECO:0000259" key="1">
    <source>
        <dbReference type="PROSITE" id="PS50013"/>
    </source>
</evidence>
<dbReference type="Pfam" id="PF17921">
    <property type="entry name" value="Integrase_H2C2"/>
    <property type="match status" value="1"/>
</dbReference>
<dbReference type="InterPro" id="IPR050951">
    <property type="entry name" value="Retrovirus_Pol_polyprotein"/>
</dbReference>
<dbReference type="Proteomes" id="UP000004994">
    <property type="component" value="Chromosome 4"/>
</dbReference>
<dbReference type="OMA" id="WEYLNIL"/>
<evidence type="ECO:0000313" key="2">
    <source>
        <dbReference type="EnsemblPlants" id="Solyc04g050055.1.1"/>
    </source>
</evidence>
<accession>A0A3Q7G101</accession>
<dbReference type="EnsemblPlants" id="Solyc04g050055.1.1">
    <property type="protein sequence ID" value="Solyc04g050055.1.1"/>
    <property type="gene ID" value="Solyc04g050055.1"/>
</dbReference>
<evidence type="ECO:0000313" key="3">
    <source>
        <dbReference type="Proteomes" id="UP000004994"/>
    </source>
</evidence>
<feature type="domain" description="Chromo" evidence="1">
    <location>
        <begin position="194"/>
        <end position="244"/>
    </location>
</feature>
<dbReference type="InterPro" id="IPR016197">
    <property type="entry name" value="Chromo-like_dom_sf"/>
</dbReference>
<dbReference type="Gene3D" id="2.40.50.40">
    <property type="match status" value="1"/>
</dbReference>
<dbReference type="Pfam" id="PF00385">
    <property type="entry name" value="Chromo"/>
    <property type="match status" value="1"/>
</dbReference>
<reference evidence="2" key="1">
    <citation type="journal article" date="2012" name="Nature">
        <title>The tomato genome sequence provides insights into fleshy fruit evolution.</title>
        <authorList>
            <consortium name="Tomato Genome Consortium"/>
        </authorList>
    </citation>
    <scope>NUCLEOTIDE SEQUENCE [LARGE SCALE GENOMIC DNA]</scope>
    <source>
        <strain evidence="2">cv. Heinz 1706</strain>
    </source>
</reference>
<sequence>MLHPKGAIPGTEDTLKRLLTLFYWKGMEKDVKVFVQKCDVCHRSKVDLAASSGLHNPYQFLRVRKYDHFIPLKNPYTTQSVAKVSMDVIVRLHGLPDNITSDRDVVFLRESSAVEVDNILVNRELKLQLLRNYLIHAQLRMKQQADKYRSDRSFSVGNWVYFEVRPNRQVIISETPHHKIAAKYYGPFLIIRQVDPEAVLHQRLVKKDNKAVMQVLVKWKDLSANAATWEYLNILKTRFQCFDP</sequence>
<proteinExistence type="predicted"/>
<dbReference type="InParanoid" id="A0A3Q7G101"/>
<organism evidence="2">
    <name type="scientific">Solanum lycopersicum</name>
    <name type="common">Tomato</name>
    <name type="synonym">Lycopersicon esculentum</name>
    <dbReference type="NCBI Taxonomy" id="4081"/>
    <lineage>
        <taxon>Eukaryota</taxon>
        <taxon>Viridiplantae</taxon>
        <taxon>Streptophyta</taxon>
        <taxon>Embryophyta</taxon>
        <taxon>Tracheophyta</taxon>
        <taxon>Spermatophyta</taxon>
        <taxon>Magnoliopsida</taxon>
        <taxon>eudicotyledons</taxon>
        <taxon>Gunneridae</taxon>
        <taxon>Pentapetalae</taxon>
        <taxon>asterids</taxon>
        <taxon>lamiids</taxon>
        <taxon>Solanales</taxon>
        <taxon>Solanaceae</taxon>
        <taxon>Solanoideae</taxon>
        <taxon>Solaneae</taxon>
        <taxon>Solanum</taxon>
        <taxon>Solanum subgen. Lycopersicon</taxon>
    </lineage>
</organism>
<dbReference type="PROSITE" id="PS50013">
    <property type="entry name" value="CHROMO_2"/>
    <property type="match status" value="1"/>
</dbReference>
<dbReference type="PANTHER" id="PTHR37984:SF5">
    <property type="entry name" value="PROTEIN NYNRIN-LIKE"/>
    <property type="match status" value="1"/>
</dbReference>
<dbReference type="InterPro" id="IPR041588">
    <property type="entry name" value="Integrase_H2C2"/>
</dbReference>
<reference evidence="2" key="2">
    <citation type="submission" date="2019-01" db="UniProtKB">
        <authorList>
            <consortium name="EnsemblPlants"/>
        </authorList>
    </citation>
    <scope>IDENTIFICATION</scope>
    <source>
        <strain evidence="2">cv. Heinz 1706</strain>
    </source>
</reference>
<dbReference type="Gramene" id="Solyc04g050055.1.1">
    <property type="protein sequence ID" value="Solyc04g050055.1.1"/>
    <property type="gene ID" value="Solyc04g050055.1"/>
</dbReference>
<dbReference type="AlphaFoldDB" id="A0A3Q7G101"/>
<keyword evidence="3" id="KW-1185">Reference proteome</keyword>
<protein>
    <recommendedName>
        <fullName evidence="1">Chromo domain-containing protein</fullName>
    </recommendedName>
</protein>
<dbReference type="PANTHER" id="PTHR37984">
    <property type="entry name" value="PROTEIN CBG26694"/>
    <property type="match status" value="1"/>
</dbReference>